<comment type="caution">
    <text evidence="2">The sequence shown here is derived from an EMBL/GenBank/DDBJ whole genome shotgun (WGS) entry which is preliminary data.</text>
</comment>
<keyword evidence="3" id="KW-1185">Reference proteome</keyword>
<reference evidence="2 3" key="1">
    <citation type="submission" date="2018-03" db="EMBL/GenBank/DDBJ databases">
        <title>Draft genome sequence of Rohu Carp (Labeo rohita).</title>
        <authorList>
            <person name="Das P."/>
            <person name="Kushwaha B."/>
            <person name="Joshi C.G."/>
            <person name="Kumar D."/>
            <person name="Nagpure N.S."/>
            <person name="Sahoo L."/>
            <person name="Das S.P."/>
            <person name="Bit A."/>
            <person name="Patnaik S."/>
            <person name="Meher P.K."/>
            <person name="Jayasankar P."/>
            <person name="Koringa P.G."/>
            <person name="Patel N.V."/>
            <person name="Hinsu A.T."/>
            <person name="Kumar R."/>
            <person name="Pandey M."/>
            <person name="Agarwal S."/>
            <person name="Srivastava S."/>
            <person name="Singh M."/>
            <person name="Iquebal M.A."/>
            <person name="Jaiswal S."/>
            <person name="Angadi U.B."/>
            <person name="Kumar N."/>
            <person name="Raza M."/>
            <person name="Shah T.M."/>
            <person name="Rai A."/>
            <person name="Jena J.K."/>
        </authorList>
    </citation>
    <scope>NUCLEOTIDE SEQUENCE [LARGE SCALE GENOMIC DNA]</scope>
    <source>
        <strain evidence="2">DASCIFA01</strain>
        <tissue evidence="2">Testis</tissue>
    </source>
</reference>
<accession>A0A498LTF5</accession>
<keyword evidence="1" id="KW-1133">Transmembrane helix</keyword>
<gene>
    <name evidence="2" type="ORF">ROHU_030765</name>
</gene>
<dbReference type="EMBL" id="QBIY01013204">
    <property type="protein sequence ID" value="RXN10406.1"/>
    <property type="molecule type" value="Genomic_DNA"/>
</dbReference>
<dbReference type="Proteomes" id="UP000290572">
    <property type="component" value="Unassembled WGS sequence"/>
</dbReference>
<name>A0A498LTF5_LABRO</name>
<evidence type="ECO:0000313" key="2">
    <source>
        <dbReference type="EMBL" id="RXN10406.1"/>
    </source>
</evidence>
<feature type="transmembrane region" description="Helical" evidence="1">
    <location>
        <begin position="49"/>
        <end position="70"/>
    </location>
</feature>
<keyword evidence="1" id="KW-0472">Membrane</keyword>
<proteinExistence type="predicted"/>
<dbReference type="AlphaFoldDB" id="A0A498LTF5"/>
<evidence type="ECO:0000256" key="1">
    <source>
        <dbReference type="SAM" id="Phobius"/>
    </source>
</evidence>
<evidence type="ECO:0000313" key="3">
    <source>
        <dbReference type="Proteomes" id="UP000290572"/>
    </source>
</evidence>
<protein>
    <submittedName>
        <fullName evidence="2">Uncharacterized protein</fullName>
    </submittedName>
</protein>
<keyword evidence="1" id="KW-0812">Transmembrane</keyword>
<sequence>MSAAQTKDFAVSLYPHQRPGSVLKRSLWRYTHLTDESCQNGCYLDKQRLLLVSLVLLALCGMVLLLLWNYQCFIVNHMCQDPEHSSQYVLFDMDGQRLSSYGPA</sequence>
<organism evidence="2 3">
    <name type="scientific">Labeo rohita</name>
    <name type="common">Indian major carp</name>
    <name type="synonym">Cyprinus rohita</name>
    <dbReference type="NCBI Taxonomy" id="84645"/>
    <lineage>
        <taxon>Eukaryota</taxon>
        <taxon>Metazoa</taxon>
        <taxon>Chordata</taxon>
        <taxon>Craniata</taxon>
        <taxon>Vertebrata</taxon>
        <taxon>Euteleostomi</taxon>
        <taxon>Actinopterygii</taxon>
        <taxon>Neopterygii</taxon>
        <taxon>Teleostei</taxon>
        <taxon>Ostariophysi</taxon>
        <taxon>Cypriniformes</taxon>
        <taxon>Cyprinidae</taxon>
        <taxon>Labeoninae</taxon>
        <taxon>Labeonini</taxon>
        <taxon>Labeo</taxon>
    </lineage>
</organism>